<reference evidence="2 3" key="1">
    <citation type="submission" date="2024-03" db="EMBL/GenBank/DDBJ databases">
        <title>Genome-scale model development and genomic sequencing of the oleaginous clade Lipomyces.</title>
        <authorList>
            <consortium name="Lawrence Berkeley National Laboratory"/>
            <person name="Czajka J.J."/>
            <person name="Han Y."/>
            <person name="Kim J."/>
            <person name="Mondo S.J."/>
            <person name="Hofstad B.A."/>
            <person name="Robles A."/>
            <person name="Haridas S."/>
            <person name="Riley R."/>
            <person name="LaButti K."/>
            <person name="Pangilinan J."/>
            <person name="Andreopoulos W."/>
            <person name="Lipzen A."/>
            <person name="Yan J."/>
            <person name="Wang M."/>
            <person name="Ng V."/>
            <person name="Grigoriev I.V."/>
            <person name="Spatafora J.W."/>
            <person name="Magnuson J.K."/>
            <person name="Baker S.E."/>
            <person name="Pomraning K.R."/>
        </authorList>
    </citation>
    <scope>NUCLEOTIDE SEQUENCE [LARGE SCALE GENOMIC DNA]</scope>
    <source>
        <strain evidence="2 3">Phaff 52-87</strain>
    </source>
</reference>
<dbReference type="InterPro" id="IPR029058">
    <property type="entry name" value="AB_hydrolase_fold"/>
</dbReference>
<dbReference type="Gene3D" id="3.40.50.1820">
    <property type="entry name" value="alpha/beta hydrolase"/>
    <property type="match status" value="1"/>
</dbReference>
<dbReference type="EMBL" id="JBBJBU010000009">
    <property type="protein sequence ID" value="KAK7204037.1"/>
    <property type="molecule type" value="Genomic_DNA"/>
</dbReference>
<feature type="domain" description="Dienelactone hydrolase" evidence="1">
    <location>
        <begin position="39"/>
        <end position="239"/>
    </location>
</feature>
<evidence type="ECO:0000313" key="2">
    <source>
        <dbReference type="EMBL" id="KAK7204037.1"/>
    </source>
</evidence>
<keyword evidence="3" id="KW-1185">Reference proteome</keyword>
<dbReference type="PANTHER" id="PTHR47668">
    <property type="entry name" value="DIENELACTONE HYDROLASE FAMILY PROTEIN (AFU_ORTHOLOGUE AFUA_6G01940)"/>
    <property type="match status" value="1"/>
</dbReference>
<sequence length="241" mass="26764">MAEACDVIPVPEFTPDYTPKGEFLTIADRPVYKVGSPTSDLVLICIYDVFGLHKNTFQGADYLALQSSAAPPLVLMPDFFEGKPLDPARMKEEGYRESWRASNSDTEHLAYLERVLSYVKQTYPGVKAIGLYGFCWGGKLSIMAAKHALVSAVSLIHPSRLSELDADGCESVPVQIIATKDESVESLAGLVGRLEKCEYVRMDDMFHGFAAARGDWGVEEQKERAQEAFRLVAEFFKRVLL</sequence>
<dbReference type="RefSeq" id="XP_064767070.1">
    <property type="nucleotide sequence ID" value="XM_064911161.1"/>
</dbReference>
<gene>
    <name evidence="2" type="ORF">BZA70DRAFT_268452</name>
</gene>
<keyword evidence="2" id="KW-0378">Hydrolase</keyword>
<dbReference type="Pfam" id="PF01738">
    <property type="entry name" value="DLH"/>
    <property type="match status" value="1"/>
</dbReference>
<evidence type="ECO:0000259" key="1">
    <source>
        <dbReference type="Pfam" id="PF01738"/>
    </source>
</evidence>
<accession>A0ABR1F2H1</accession>
<proteinExistence type="predicted"/>
<dbReference type="PANTHER" id="PTHR47668:SF1">
    <property type="entry name" value="DIENELACTONE HYDROLASE DOMAIN-CONTAINING PROTEIN-RELATED"/>
    <property type="match status" value="1"/>
</dbReference>
<protein>
    <submittedName>
        <fullName evidence="2">Alpha/Beta hydrolase protein</fullName>
    </submittedName>
</protein>
<dbReference type="SUPFAM" id="SSF53474">
    <property type="entry name" value="alpha/beta-Hydrolases"/>
    <property type="match status" value="1"/>
</dbReference>
<evidence type="ECO:0000313" key="3">
    <source>
        <dbReference type="Proteomes" id="UP001498771"/>
    </source>
</evidence>
<dbReference type="GO" id="GO:0016787">
    <property type="term" value="F:hydrolase activity"/>
    <property type="evidence" value="ECO:0007669"/>
    <property type="project" value="UniProtKB-KW"/>
</dbReference>
<organism evidence="2 3">
    <name type="scientific">Myxozyma melibiosi</name>
    <dbReference type="NCBI Taxonomy" id="54550"/>
    <lineage>
        <taxon>Eukaryota</taxon>
        <taxon>Fungi</taxon>
        <taxon>Dikarya</taxon>
        <taxon>Ascomycota</taxon>
        <taxon>Saccharomycotina</taxon>
        <taxon>Lipomycetes</taxon>
        <taxon>Lipomycetales</taxon>
        <taxon>Lipomycetaceae</taxon>
        <taxon>Myxozyma</taxon>
    </lineage>
</organism>
<name>A0ABR1F2H1_9ASCO</name>
<comment type="caution">
    <text evidence="2">The sequence shown here is derived from an EMBL/GenBank/DDBJ whole genome shotgun (WGS) entry which is preliminary data.</text>
</comment>
<dbReference type="Proteomes" id="UP001498771">
    <property type="component" value="Unassembled WGS sequence"/>
</dbReference>
<dbReference type="InterPro" id="IPR002925">
    <property type="entry name" value="Dienelactn_hydro"/>
</dbReference>
<dbReference type="GeneID" id="90036673"/>